<dbReference type="AlphaFoldDB" id="A0A4P9Y6D8"/>
<proteinExistence type="predicted"/>
<protein>
    <submittedName>
        <fullName evidence="2">Uncharacterized protein</fullName>
    </submittedName>
</protein>
<name>A0A4P9Y6D8_9FUNG</name>
<evidence type="ECO:0000313" key="3">
    <source>
        <dbReference type="Proteomes" id="UP000267251"/>
    </source>
</evidence>
<dbReference type="Proteomes" id="UP000267251">
    <property type="component" value="Unassembled WGS sequence"/>
</dbReference>
<evidence type="ECO:0000256" key="1">
    <source>
        <dbReference type="SAM" id="MobiDB-lite"/>
    </source>
</evidence>
<reference evidence="3" key="1">
    <citation type="journal article" date="2018" name="Nat. Microbiol.">
        <title>Leveraging single-cell genomics to expand the fungal tree of life.</title>
        <authorList>
            <person name="Ahrendt S.R."/>
            <person name="Quandt C.A."/>
            <person name="Ciobanu D."/>
            <person name="Clum A."/>
            <person name="Salamov A."/>
            <person name="Andreopoulos B."/>
            <person name="Cheng J.F."/>
            <person name="Woyke T."/>
            <person name="Pelin A."/>
            <person name="Henrissat B."/>
            <person name="Reynolds N.K."/>
            <person name="Benny G.L."/>
            <person name="Smith M.E."/>
            <person name="James T.Y."/>
            <person name="Grigoriev I.V."/>
        </authorList>
    </citation>
    <scope>NUCLEOTIDE SEQUENCE [LARGE SCALE GENOMIC DNA]</scope>
</reference>
<accession>A0A4P9Y6D8</accession>
<gene>
    <name evidence="2" type="ORF">BJ684DRAFT_19002</name>
</gene>
<keyword evidence="3" id="KW-1185">Reference proteome</keyword>
<dbReference type="EMBL" id="KZ987813">
    <property type="protein sequence ID" value="RKP14607.1"/>
    <property type="molecule type" value="Genomic_DNA"/>
</dbReference>
<organism evidence="2 3">
    <name type="scientific">Piptocephalis cylindrospora</name>
    <dbReference type="NCBI Taxonomy" id="1907219"/>
    <lineage>
        <taxon>Eukaryota</taxon>
        <taxon>Fungi</taxon>
        <taxon>Fungi incertae sedis</taxon>
        <taxon>Zoopagomycota</taxon>
        <taxon>Zoopagomycotina</taxon>
        <taxon>Zoopagomycetes</taxon>
        <taxon>Zoopagales</taxon>
        <taxon>Piptocephalidaceae</taxon>
        <taxon>Piptocephalis</taxon>
    </lineage>
</organism>
<feature type="region of interest" description="Disordered" evidence="1">
    <location>
        <begin position="1"/>
        <end position="38"/>
    </location>
</feature>
<sequence length="152" mass="16435">MGRDNQSSGIGPKTEGPDDDADFTSTPSILPRVTEEEMNGGDVELALAISASLAPNQTDGPGLSWMSGRGTRISEAKSAQSIILERTLQDVVRWSEWVRPSFPSRPSPPKGSSVTPSLWSMTSGLYPITPSSSIRTLVDPWSKAMQRDFIPM</sequence>
<evidence type="ECO:0000313" key="2">
    <source>
        <dbReference type="EMBL" id="RKP14607.1"/>
    </source>
</evidence>